<dbReference type="Pfam" id="PF14383">
    <property type="entry name" value="VARLMGL"/>
    <property type="match status" value="1"/>
</dbReference>
<dbReference type="EnsemblPlants" id="Kaladp0053s0446.1.v1.1">
    <property type="protein sequence ID" value="Kaladp0053s0446.1.v1.1.CDS.1"/>
    <property type="gene ID" value="Kaladp0053s0446.v1.1"/>
</dbReference>
<accession>A0A7N0U4L8</accession>
<dbReference type="AlphaFoldDB" id="A0A7N0U4L8"/>
<feature type="region of interest" description="Disordered" evidence="1">
    <location>
        <begin position="153"/>
        <end position="319"/>
    </location>
</feature>
<name>A0A7N0U4L8_KALFE</name>
<organism evidence="3 4">
    <name type="scientific">Kalanchoe fedtschenkoi</name>
    <name type="common">Lavender scallops</name>
    <name type="synonym">South American air plant</name>
    <dbReference type="NCBI Taxonomy" id="63787"/>
    <lineage>
        <taxon>Eukaryota</taxon>
        <taxon>Viridiplantae</taxon>
        <taxon>Streptophyta</taxon>
        <taxon>Embryophyta</taxon>
        <taxon>Tracheophyta</taxon>
        <taxon>Spermatophyta</taxon>
        <taxon>Magnoliopsida</taxon>
        <taxon>eudicotyledons</taxon>
        <taxon>Gunneridae</taxon>
        <taxon>Pentapetalae</taxon>
        <taxon>Saxifragales</taxon>
        <taxon>Crassulaceae</taxon>
        <taxon>Kalanchoe</taxon>
    </lineage>
</organism>
<feature type="compositionally biased region" description="Basic and acidic residues" evidence="1">
    <location>
        <begin position="176"/>
        <end position="191"/>
    </location>
</feature>
<sequence>MKLSSSNSTRSTASASFDDANIYCDGSGAAAGCIFSVLRRMLCSGSLPTHPSDHSSVAEERVSVCGRKEKRAVESSPGIVARLMGLDSMPERITRSRSLNSVDQIKAEGDEDGGIRLQGKKLHRRSKTSVSFRERPEFLELEDDEFIVLRFDDGDEKRSPGSSSELKQGRAKPRRNREEKDGERKQRKACEADAQARSIRTILQPAEPESDYMEAKSRRKQKQTSLAKKKKKEVASESDSEESSPVSIFDFYQPKTGQEAEQETETLVSADDDSWTRSSSSSSSSNSSRQSSPEPEPDKTKISQNDQKAEAEHQQQHALLSKTVAAVNGQKKNRKAWDRACSVAVAEISSAEWGVKDVGDAAAELQVHIMDQLFNDLITDLLQSSI</sequence>
<feature type="domain" description="DUF3741" evidence="2">
    <location>
        <begin position="76"/>
        <end position="91"/>
    </location>
</feature>
<feature type="compositionally biased region" description="Basic and acidic residues" evidence="1">
    <location>
        <begin position="296"/>
        <end position="315"/>
    </location>
</feature>
<feature type="compositionally biased region" description="Low complexity" evidence="1">
    <location>
        <begin position="276"/>
        <end position="292"/>
    </location>
</feature>
<dbReference type="InterPro" id="IPR032795">
    <property type="entry name" value="DUF3741-assoc"/>
</dbReference>
<feature type="compositionally biased region" description="Basic residues" evidence="1">
    <location>
        <begin position="217"/>
        <end position="232"/>
    </location>
</feature>
<dbReference type="PANTHER" id="PTHR35499:SF1">
    <property type="entry name" value="DUF3741 DOMAIN-CONTAINING PROTEIN"/>
    <property type="match status" value="1"/>
</dbReference>
<keyword evidence="4" id="KW-1185">Reference proteome</keyword>
<dbReference type="Proteomes" id="UP000594263">
    <property type="component" value="Unplaced"/>
</dbReference>
<dbReference type="PANTHER" id="PTHR35499">
    <property type="entry name" value="OS05G0128300 PROTEIN"/>
    <property type="match status" value="1"/>
</dbReference>
<protein>
    <recommendedName>
        <fullName evidence="2">DUF3741 domain-containing protein</fullName>
    </recommendedName>
</protein>
<dbReference type="OMA" id="IWGEICR"/>
<evidence type="ECO:0000259" key="2">
    <source>
        <dbReference type="Pfam" id="PF14383"/>
    </source>
</evidence>
<evidence type="ECO:0000256" key="1">
    <source>
        <dbReference type="SAM" id="MobiDB-lite"/>
    </source>
</evidence>
<evidence type="ECO:0000313" key="3">
    <source>
        <dbReference type="EnsemblPlants" id="Kaladp0053s0446.1.v1.1.CDS.1"/>
    </source>
</evidence>
<reference evidence="3" key="1">
    <citation type="submission" date="2021-01" db="UniProtKB">
        <authorList>
            <consortium name="EnsemblPlants"/>
        </authorList>
    </citation>
    <scope>IDENTIFICATION</scope>
</reference>
<evidence type="ECO:0000313" key="4">
    <source>
        <dbReference type="Proteomes" id="UP000594263"/>
    </source>
</evidence>
<proteinExistence type="predicted"/>
<dbReference type="Gramene" id="Kaladp0053s0446.1.v1.1">
    <property type="protein sequence ID" value="Kaladp0053s0446.1.v1.1.CDS.1"/>
    <property type="gene ID" value="Kaladp0053s0446.v1.1"/>
</dbReference>